<evidence type="ECO:0000259" key="1">
    <source>
        <dbReference type="Pfam" id="PF12728"/>
    </source>
</evidence>
<evidence type="ECO:0000313" key="2">
    <source>
        <dbReference type="EMBL" id="MFB9760389.1"/>
    </source>
</evidence>
<dbReference type="InterPro" id="IPR009061">
    <property type="entry name" value="DNA-bd_dom_put_sf"/>
</dbReference>
<dbReference type="InterPro" id="IPR041657">
    <property type="entry name" value="HTH_17"/>
</dbReference>
<comment type="caution">
    <text evidence="2">The sequence shown here is derived from an EMBL/GenBank/DDBJ whole genome shotgun (WGS) entry which is preliminary data.</text>
</comment>
<evidence type="ECO:0000313" key="3">
    <source>
        <dbReference type="Proteomes" id="UP001589609"/>
    </source>
</evidence>
<proteinExistence type="predicted"/>
<dbReference type="EMBL" id="JBHMAF010000138">
    <property type="protein sequence ID" value="MFB9760389.1"/>
    <property type="molecule type" value="Genomic_DNA"/>
</dbReference>
<dbReference type="Pfam" id="PF12728">
    <property type="entry name" value="HTH_17"/>
    <property type="match status" value="1"/>
</dbReference>
<protein>
    <submittedName>
        <fullName evidence="2">Helix-turn-helix domain-containing protein</fullName>
    </submittedName>
</protein>
<name>A0ABV5WIJ3_9BACI</name>
<reference evidence="2 3" key="1">
    <citation type="submission" date="2024-09" db="EMBL/GenBank/DDBJ databases">
        <authorList>
            <person name="Sun Q."/>
            <person name="Mori K."/>
        </authorList>
    </citation>
    <scope>NUCLEOTIDE SEQUENCE [LARGE SCALE GENOMIC DNA]</scope>
    <source>
        <strain evidence="2 3">JCM 11201</strain>
    </source>
</reference>
<sequence length="89" mass="10259">MKANMQEALNQEISTKEMAKLLNISEQTIYSLVKKEEIVPINKNDWTIDGTYYFSPETVEKVKVMYRKLGLTNKEIAEMLQVSLSTAQK</sequence>
<dbReference type="Gene3D" id="1.10.1660.10">
    <property type="match status" value="1"/>
</dbReference>
<feature type="domain" description="Helix-turn-helix" evidence="1">
    <location>
        <begin position="14"/>
        <end position="60"/>
    </location>
</feature>
<organism evidence="2 3">
    <name type="scientific">Ectobacillus funiculus</name>
    <dbReference type="NCBI Taxonomy" id="137993"/>
    <lineage>
        <taxon>Bacteria</taxon>
        <taxon>Bacillati</taxon>
        <taxon>Bacillota</taxon>
        <taxon>Bacilli</taxon>
        <taxon>Bacillales</taxon>
        <taxon>Bacillaceae</taxon>
        <taxon>Ectobacillus</taxon>
    </lineage>
</organism>
<accession>A0ABV5WIJ3</accession>
<dbReference type="RefSeq" id="WP_379950705.1">
    <property type="nucleotide sequence ID" value="NZ_JBHMAF010000138.1"/>
</dbReference>
<gene>
    <name evidence="2" type="ORF">ACFFMS_18850</name>
</gene>
<dbReference type="Proteomes" id="UP001589609">
    <property type="component" value="Unassembled WGS sequence"/>
</dbReference>
<keyword evidence="3" id="KW-1185">Reference proteome</keyword>
<dbReference type="SUPFAM" id="SSF46955">
    <property type="entry name" value="Putative DNA-binding domain"/>
    <property type="match status" value="1"/>
</dbReference>